<dbReference type="InterPro" id="IPR000847">
    <property type="entry name" value="LysR_HTH_N"/>
</dbReference>
<feature type="domain" description="HTH lysR-type" evidence="5">
    <location>
        <begin position="1"/>
        <end position="61"/>
    </location>
</feature>
<reference evidence="6 7" key="1">
    <citation type="submission" date="2024-06" db="EMBL/GenBank/DDBJ databases">
        <authorList>
            <person name="Steensen K."/>
            <person name="Seneca J."/>
            <person name="Bartlau N."/>
            <person name="Yu A.X."/>
            <person name="Polz M.F."/>
        </authorList>
    </citation>
    <scope>NUCLEOTIDE SEQUENCE [LARGE SCALE GENOMIC DNA]</scope>
    <source>
        <strain evidence="6 7">1F260</strain>
    </source>
</reference>
<dbReference type="Pfam" id="PF00126">
    <property type="entry name" value="HTH_1"/>
    <property type="match status" value="1"/>
</dbReference>
<dbReference type="PANTHER" id="PTHR30537:SF5">
    <property type="entry name" value="HTH-TYPE TRANSCRIPTIONAL ACTIVATOR TTDR-RELATED"/>
    <property type="match status" value="1"/>
</dbReference>
<sequence length="295" mass="33582">MQLSRLKPMAVFAAVVKTGNFSRAGKLLGISRPAVSAQIQKLEESLSVRLIQRTTRSVSLTQDGARLLPLAESVLSSLIDIDDVLTRDKPKGPIRVTATLDIMKSWLAPKLEAFTLQYPDITFDLVMTDQKIDLIENQIDLAIRVSRVNEQDFVARPVFDDQLAIYASQEYLDTLLEPITEQNLEFCRWIVLEQLMPNRTVTVMKGDETLRFQPSRYDIVNSPSMLNELVVAGRGLGCLIYQNVQHLLKEGKLVPVLPEWHGDSLTCYLLYPSRQHIPMRLRLFIDYLLESRDKI</sequence>
<evidence type="ECO:0000259" key="5">
    <source>
        <dbReference type="PROSITE" id="PS50931"/>
    </source>
</evidence>
<name>A0ABV4L1E7_9GAMM</name>
<dbReference type="PANTHER" id="PTHR30537">
    <property type="entry name" value="HTH-TYPE TRANSCRIPTIONAL REGULATOR"/>
    <property type="match status" value="1"/>
</dbReference>
<dbReference type="SUPFAM" id="SSF46785">
    <property type="entry name" value="Winged helix' DNA-binding domain"/>
    <property type="match status" value="1"/>
</dbReference>
<dbReference type="Gene3D" id="1.10.10.10">
    <property type="entry name" value="Winged helix-like DNA-binding domain superfamily/Winged helix DNA-binding domain"/>
    <property type="match status" value="1"/>
</dbReference>
<evidence type="ECO:0000313" key="6">
    <source>
        <dbReference type="EMBL" id="MEZ8081518.1"/>
    </source>
</evidence>
<accession>A0ABV4L1E7</accession>
<keyword evidence="2" id="KW-0805">Transcription regulation</keyword>
<evidence type="ECO:0000256" key="4">
    <source>
        <dbReference type="ARBA" id="ARBA00023163"/>
    </source>
</evidence>
<evidence type="ECO:0000313" key="7">
    <source>
        <dbReference type="Proteomes" id="UP001569154"/>
    </source>
</evidence>
<evidence type="ECO:0000256" key="3">
    <source>
        <dbReference type="ARBA" id="ARBA00023125"/>
    </source>
</evidence>
<dbReference type="InterPro" id="IPR005119">
    <property type="entry name" value="LysR_subst-bd"/>
</dbReference>
<protein>
    <submittedName>
        <fullName evidence="6">LysR family transcriptional regulator</fullName>
    </submittedName>
</protein>
<proteinExistence type="inferred from homology"/>
<comment type="caution">
    <text evidence="6">The sequence shown here is derived from an EMBL/GenBank/DDBJ whole genome shotgun (WGS) entry which is preliminary data.</text>
</comment>
<dbReference type="InterPro" id="IPR058163">
    <property type="entry name" value="LysR-type_TF_proteobact-type"/>
</dbReference>
<dbReference type="EMBL" id="JBGONM010000021">
    <property type="protein sequence ID" value="MEZ8081518.1"/>
    <property type="molecule type" value="Genomic_DNA"/>
</dbReference>
<comment type="similarity">
    <text evidence="1">Belongs to the LysR transcriptional regulatory family.</text>
</comment>
<keyword evidence="4" id="KW-0804">Transcription</keyword>
<gene>
    <name evidence="6" type="ORF">ACED35_10330</name>
</gene>
<dbReference type="PRINTS" id="PR00039">
    <property type="entry name" value="HTHLYSR"/>
</dbReference>
<keyword evidence="7" id="KW-1185">Reference proteome</keyword>
<dbReference type="Pfam" id="PF03466">
    <property type="entry name" value="LysR_substrate"/>
    <property type="match status" value="1"/>
</dbReference>
<dbReference type="InterPro" id="IPR036390">
    <property type="entry name" value="WH_DNA-bd_sf"/>
</dbReference>
<dbReference type="Proteomes" id="UP001569154">
    <property type="component" value="Unassembled WGS sequence"/>
</dbReference>
<dbReference type="Gene3D" id="3.40.190.290">
    <property type="match status" value="1"/>
</dbReference>
<dbReference type="InterPro" id="IPR036388">
    <property type="entry name" value="WH-like_DNA-bd_sf"/>
</dbReference>
<evidence type="ECO:0000256" key="1">
    <source>
        <dbReference type="ARBA" id="ARBA00009437"/>
    </source>
</evidence>
<keyword evidence="3" id="KW-0238">DNA-binding</keyword>
<dbReference type="RefSeq" id="WP_017013942.1">
    <property type="nucleotide sequence ID" value="NZ_AJYG02000047.1"/>
</dbReference>
<dbReference type="CDD" id="cd08422">
    <property type="entry name" value="PBP2_CrgA_like"/>
    <property type="match status" value="1"/>
</dbReference>
<organism evidence="6 7">
    <name type="scientific">Enterovibrio norvegicus</name>
    <dbReference type="NCBI Taxonomy" id="188144"/>
    <lineage>
        <taxon>Bacteria</taxon>
        <taxon>Pseudomonadati</taxon>
        <taxon>Pseudomonadota</taxon>
        <taxon>Gammaproteobacteria</taxon>
        <taxon>Vibrionales</taxon>
        <taxon>Vibrionaceae</taxon>
        <taxon>Enterovibrio</taxon>
    </lineage>
</organism>
<evidence type="ECO:0000256" key="2">
    <source>
        <dbReference type="ARBA" id="ARBA00023015"/>
    </source>
</evidence>
<dbReference type="PROSITE" id="PS50931">
    <property type="entry name" value="HTH_LYSR"/>
    <property type="match status" value="1"/>
</dbReference>
<dbReference type="SUPFAM" id="SSF53850">
    <property type="entry name" value="Periplasmic binding protein-like II"/>
    <property type="match status" value="1"/>
</dbReference>